<dbReference type="Pfam" id="PF03797">
    <property type="entry name" value="Autotransporter"/>
    <property type="match status" value="1"/>
</dbReference>
<reference evidence="4" key="1">
    <citation type="submission" date="2016-01" db="EMBL/GenBank/DDBJ databases">
        <authorList>
            <person name="Regsiter A."/>
            <person name="william w."/>
        </authorList>
    </citation>
    <scope>NUCLEOTIDE SEQUENCE [LARGE SCALE GENOMIC DNA]</scope>
    <source>
        <strain evidence="4">CFBP 6623</strain>
    </source>
</reference>
<feature type="compositionally biased region" description="Polar residues" evidence="1">
    <location>
        <begin position="381"/>
        <end position="392"/>
    </location>
</feature>
<dbReference type="PROSITE" id="PS51208">
    <property type="entry name" value="AUTOTRANSPORTER"/>
    <property type="match status" value="1"/>
</dbReference>
<dbReference type="InterPro" id="IPR005546">
    <property type="entry name" value="Autotransporte_beta"/>
</dbReference>
<dbReference type="Gene3D" id="2.40.128.130">
    <property type="entry name" value="Autotransporter beta-domain"/>
    <property type="match status" value="1"/>
</dbReference>
<dbReference type="STRING" id="1183432.AGR3A_Cc190005"/>
<organism evidence="3 4">
    <name type="scientific">Agrobacterium tomkonis CFBP 6623</name>
    <dbReference type="NCBI Taxonomy" id="1183432"/>
    <lineage>
        <taxon>Bacteria</taxon>
        <taxon>Pseudomonadati</taxon>
        <taxon>Pseudomonadota</taxon>
        <taxon>Alphaproteobacteria</taxon>
        <taxon>Hyphomicrobiales</taxon>
        <taxon>Rhizobiaceae</taxon>
        <taxon>Rhizobium/Agrobacterium group</taxon>
        <taxon>Agrobacterium</taxon>
        <taxon>Agrobacterium tumefaciens complex</taxon>
    </lineage>
</organism>
<feature type="domain" description="Autotransporter" evidence="2">
    <location>
        <begin position="462"/>
        <end position="756"/>
    </location>
</feature>
<dbReference type="SUPFAM" id="SSF103515">
    <property type="entry name" value="Autotransporter"/>
    <property type="match status" value="1"/>
</dbReference>
<accession>A0A1S7P032</accession>
<dbReference type="Proteomes" id="UP000191988">
    <property type="component" value="Unassembled WGS sequence"/>
</dbReference>
<feature type="compositionally biased region" description="Low complexity" evidence="1">
    <location>
        <begin position="393"/>
        <end position="406"/>
    </location>
</feature>
<name>A0A1S7P032_9HYPH</name>
<dbReference type="SMART" id="SM00869">
    <property type="entry name" value="Autotransporter"/>
    <property type="match status" value="1"/>
</dbReference>
<evidence type="ECO:0000259" key="2">
    <source>
        <dbReference type="PROSITE" id="PS51208"/>
    </source>
</evidence>
<dbReference type="EMBL" id="FBWK01000011">
    <property type="protein sequence ID" value="CUX13902.1"/>
    <property type="molecule type" value="Genomic_DNA"/>
</dbReference>
<feature type="compositionally biased region" description="Polar residues" evidence="1">
    <location>
        <begin position="420"/>
        <end position="430"/>
    </location>
</feature>
<dbReference type="NCBIfam" id="TIGR02913">
    <property type="entry name" value="HAF_rpt"/>
    <property type="match status" value="3"/>
</dbReference>
<evidence type="ECO:0000313" key="3">
    <source>
        <dbReference type="EMBL" id="CUX13902.1"/>
    </source>
</evidence>
<dbReference type="AlphaFoldDB" id="A0A1S7P032"/>
<evidence type="ECO:0000256" key="1">
    <source>
        <dbReference type="SAM" id="MobiDB-lite"/>
    </source>
</evidence>
<sequence length="756" mass="78794">MKIRGYYRFIQESTVARTNILVIALAVLTLAVDFGDTTALAAEATGYKTMEPDASYQALDVRGVSADGRVVIGWSTTPDGERAFAWTAGSPNIRPLGDLSAAALATNMDGQIIVGIAEAGTSMRPFLWKEASQTMHIIDVGTAGYSYASGVSADGTVVAGSTETIDGYRPFRWSETTGMTLLDPLLAGEAQAGAISADGGSIVGWTRSAVAVGAFRWREATGMQSLGTLPGGIHSSASAVSANGDVVVGTATTADGYRRAFRWTETAGMADIGVLPGGTNSNANGVNADGSVIVGFSSRVSGDHGFRWSEATGMISIEEWLRNSGVTIADDFVRDAKGVSGDGNVIVGNTVSGGIFLARIVPPEQTRPAPATDENSEPVANPSTTTDNGVAPTQTDTGTDSSATGGMNTTGAGISPPTPATSTTNQSTASGADETVATSPPPAVAESGIIDLTQYAHSLAGLPLVQHGLDITGTILNGAHGDPMRNLLTPGQHSLMVTSDTGYDNGSSSRGGIFASDITYAQGFEGDITARFAAGGLYNRQDLEAGGHFNQTGFYIAPEVTASVAGPIHATFGAFYAPQHLSIQRGYRNGDVMDYSRGKTDVENWGAKFRLDWKDAFTLSDAVFTPYASLTWVKARMDAYFESGGSFPASFDAISDQATVMRVGLDGVVPLSGQSRLLTRAEVAYRFEDKSAPITGDMIGLSGFRFEGQDIDQFWLRGGFGAEVDIAGGTASLTLNATTKGDDPTVWVKSAWKVVF</sequence>
<feature type="region of interest" description="Disordered" evidence="1">
    <location>
        <begin position="365"/>
        <end position="442"/>
    </location>
</feature>
<gene>
    <name evidence="3" type="ORF">AGR3A_Cc190005</name>
</gene>
<dbReference type="InterPro" id="IPR036709">
    <property type="entry name" value="Autotransporte_beta_dom_sf"/>
</dbReference>
<proteinExistence type="predicted"/>
<keyword evidence="4" id="KW-1185">Reference proteome</keyword>
<evidence type="ECO:0000313" key="4">
    <source>
        <dbReference type="Proteomes" id="UP000191988"/>
    </source>
</evidence>
<protein>
    <recommendedName>
        <fullName evidence="2">Autotransporter domain-containing protein</fullName>
    </recommendedName>
</protein>
<dbReference type="RefSeq" id="WP_052760218.1">
    <property type="nucleotide sequence ID" value="NZ_LT009723.1"/>
</dbReference>
<dbReference type="InterPro" id="IPR014262">
    <property type="entry name" value="HAF_rpt"/>
</dbReference>